<reference evidence="2" key="2">
    <citation type="submission" date="2020-09" db="EMBL/GenBank/DDBJ databases">
        <authorList>
            <person name="Sun Q."/>
            <person name="Ohkuma M."/>
        </authorList>
    </citation>
    <scope>NUCLEOTIDE SEQUENCE</scope>
    <source>
        <strain evidence="2">JCM 19831</strain>
    </source>
</reference>
<evidence type="ECO:0000313" key="3">
    <source>
        <dbReference type="Proteomes" id="UP000642070"/>
    </source>
</evidence>
<evidence type="ECO:0000313" key="2">
    <source>
        <dbReference type="EMBL" id="GGM63175.1"/>
    </source>
</evidence>
<accession>A0A917U8S2</accession>
<sequence length="82" mass="8578">MPASRATSLRPTPSGWAATARSSQMVRRTSPASPDAIEFLRIPRAIVGGNYSAAILAGSAFTGMPDEPAGRPAPRSPTSRLR</sequence>
<evidence type="ECO:0000256" key="1">
    <source>
        <dbReference type="SAM" id="MobiDB-lite"/>
    </source>
</evidence>
<feature type="region of interest" description="Disordered" evidence="1">
    <location>
        <begin position="61"/>
        <end position="82"/>
    </location>
</feature>
<comment type="caution">
    <text evidence="2">The sequence shown here is derived from an EMBL/GenBank/DDBJ whole genome shotgun (WGS) entry which is preliminary data.</text>
</comment>
<organism evidence="2 3">
    <name type="scientific">Dactylosporangium sucinum</name>
    <dbReference type="NCBI Taxonomy" id="1424081"/>
    <lineage>
        <taxon>Bacteria</taxon>
        <taxon>Bacillati</taxon>
        <taxon>Actinomycetota</taxon>
        <taxon>Actinomycetes</taxon>
        <taxon>Micromonosporales</taxon>
        <taxon>Micromonosporaceae</taxon>
        <taxon>Dactylosporangium</taxon>
    </lineage>
</organism>
<feature type="compositionally biased region" description="Polar residues" evidence="1">
    <location>
        <begin position="20"/>
        <end position="32"/>
    </location>
</feature>
<dbReference type="AlphaFoldDB" id="A0A917U8S2"/>
<gene>
    <name evidence="2" type="ORF">GCM10007977_075990</name>
</gene>
<proteinExistence type="predicted"/>
<dbReference type="Proteomes" id="UP000642070">
    <property type="component" value="Unassembled WGS sequence"/>
</dbReference>
<dbReference type="EMBL" id="BMPI01000048">
    <property type="protein sequence ID" value="GGM63175.1"/>
    <property type="molecule type" value="Genomic_DNA"/>
</dbReference>
<keyword evidence="3" id="KW-1185">Reference proteome</keyword>
<feature type="compositionally biased region" description="Polar residues" evidence="1">
    <location>
        <begin position="1"/>
        <end position="11"/>
    </location>
</feature>
<protein>
    <submittedName>
        <fullName evidence="2">Uncharacterized protein</fullName>
    </submittedName>
</protein>
<name>A0A917U8S2_9ACTN</name>
<feature type="region of interest" description="Disordered" evidence="1">
    <location>
        <begin position="1"/>
        <end position="32"/>
    </location>
</feature>
<reference evidence="2" key="1">
    <citation type="journal article" date="2014" name="Int. J. Syst. Evol. Microbiol.">
        <title>Complete genome sequence of Corynebacterium casei LMG S-19264T (=DSM 44701T), isolated from a smear-ripened cheese.</title>
        <authorList>
            <consortium name="US DOE Joint Genome Institute (JGI-PGF)"/>
            <person name="Walter F."/>
            <person name="Albersmeier A."/>
            <person name="Kalinowski J."/>
            <person name="Ruckert C."/>
        </authorList>
    </citation>
    <scope>NUCLEOTIDE SEQUENCE</scope>
    <source>
        <strain evidence="2">JCM 19831</strain>
    </source>
</reference>